<dbReference type="KEGG" id="pace:A6070_02130"/>
<protein>
    <submittedName>
        <fullName evidence="2">Poly-beta-1,6-N-acetyl-D-glucosamine biosynthesis protein PgaD</fullName>
    </submittedName>
</protein>
<keyword evidence="1" id="KW-0472">Membrane</keyword>
<accession>A0A1L3GG94</accession>
<feature type="transmembrane region" description="Helical" evidence="1">
    <location>
        <begin position="23"/>
        <end position="49"/>
    </location>
</feature>
<dbReference type="STRING" id="29542.A6070_02130"/>
<dbReference type="GO" id="GO:0043709">
    <property type="term" value="P:cell adhesion involved in single-species biofilm formation"/>
    <property type="evidence" value="ECO:0007669"/>
    <property type="project" value="InterPro"/>
</dbReference>
<dbReference type="RefSeq" id="WP_072286843.1">
    <property type="nucleotide sequence ID" value="NZ_CP015455.1"/>
</dbReference>
<keyword evidence="1" id="KW-0812">Transmembrane</keyword>
<sequence length="185" mass="21143">MGKGLIIEKPEAQKRGQRVAQGLLTVGFWCLFLSLLRPLLALFGWFIGIRLFTHEMIEKDGGRLLFETLRNYGLVVLMMALILRTWAWYNHRRFAGKDKRRTTMAPVSLEEIARYHNVDPTALAMWRQDRSLYVRHSEEGRVLEVQSAEPPPWKPCVRSVSLARESCTEACEKSDGRAGSPPCAL</sequence>
<reference evidence="2 3" key="1">
    <citation type="journal article" date="2017" name="Genome Announc.">
        <title>Complete Genome Sequences of Two Acetylene-Fermenting Pelobacter acetylenicus Strains.</title>
        <authorList>
            <person name="Sutton J.M."/>
            <person name="Baesman S.M."/>
            <person name="Fierst J.L."/>
            <person name="Poret-Peterson A.T."/>
            <person name="Oremland R.S."/>
            <person name="Dunlap D.S."/>
            <person name="Akob D.M."/>
        </authorList>
    </citation>
    <scope>NUCLEOTIDE SEQUENCE [LARGE SCALE GENOMIC DNA]</scope>
    <source>
        <strain evidence="2 3">DSM 3247</strain>
    </source>
</reference>
<evidence type="ECO:0000313" key="3">
    <source>
        <dbReference type="Proteomes" id="UP000182264"/>
    </source>
</evidence>
<keyword evidence="1" id="KW-1133">Transmembrane helix</keyword>
<feature type="transmembrane region" description="Helical" evidence="1">
    <location>
        <begin position="69"/>
        <end position="89"/>
    </location>
</feature>
<keyword evidence="3" id="KW-1185">Reference proteome</keyword>
<dbReference type="AlphaFoldDB" id="A0A1L3GG94"/>
<dbReference type="InterPro" id="IPR023829">
    <property type="entry name" value="PGA_PgaD"/>
</dbReference>
<dbReference type="EMBL" id="CP015518">
    <property type="protein sequence ID" value="APG24994.1"/>
    <property type="molecule type" value="Genomic_DNA"/>
</dbReference>
<proteinExistence type="predicted"/>
<dbReference type="Pfam" id="PF13994">
    <property type="entry name" value="PgaD"/>
    <property type="match status" value="1"/>
</dbReference>
<organism evidence="2 3">
    <name type="scientific">Syntrophotalea acetylenica</name>
    <name type="common">Pelobacter acetylenicus</name>
    <dbReference type="NCBI Taxonomy" id="29542"/>
    <lineage>
        <taxon>Bacteria</taxon>
        <taxon>Pseudomonadati</taxon>
        <taxon>Thermodesulfobacteriota</taxon>
        <taxon>Desulfuromonadia</taxon>
        <taxon>Desulfuromonadales</taxon>
        <taxon>Syntrophotaleaceae</taxon>
        <taxon>Syntrophotalea</taxon>
    </lineage>
</organism>
<dbReference type="OrthoDB" id="6003102at2"/>
<gene>
    <name evidence="2" type="ORF">A7E75_08170</name>
</gene>
<dbReference type="Proteomes" id="UP000182264">
    <property type="component" value="Chromosome"/>
</dbReference>
<evidence type="ECO:0000313" key="2">
    <source>
        <dbReference type="EMBL" id="APG24994.1"/>
    </source>
</evidence>
<evidence type="ECO:0000256" key="1">
    <source>
        <dbReference type="SAM" id="Phobius"/>
    </source>
</evidence>
<name>A0A1L3GG94_SYNAC</name>
<dbReference type="NCBIfam" id="TIGR03940">
    <property type="entry name" value="PGA_PgaD"/>
    <property type="match status" value="1"/>
</dbReference>